<sequence>MRYDKNKIHDINTVFEEFPSSNGYSINSMFLRRVFGLGSSSSDGEIFNVTFHVHLPNFDRTGEPVVIGSDDKLGNWQKLNKLEQPDPHSHPTYWRSNPINIFLLRENMSEIKYKYGISFKGHVDYEGEGERFEQTRTLDTTISDQYDIWLNNKKYFMNIDDFAFVDVIYQSTDASNYKEKIMQYQSLLKNHGHHARDVANIEFIISKICPSQAREKRLFLCVLLGYHIKHHHIIQLPQHFQSVDLLETLENVSDETLPSSTLELMPRVLQSLVQHNAASKSFVWIGIFKSARILDPQFSFVDSFIGVEYNNEELVNFFKIWNKSAKTYMKYIGEEAYTKIARHLINISRTMSLLTATWKDITDRSINVSNRVRQFLIERTRINIDNSDASAFTLINDYDKIPPDFRNEVSGIFCDRVIYLLKHPRTEWNINNNLNSIEILLLSESMYWTPDSYLNALEAISQSKEIKILNIFLKLLKHWFAINNSLHDSKNPKILTICRDWFNSVLARLNESHNSSANGLFIFSVFNYLSEAYKVVKGRERIYEELSRIATTRVRECSEQRILKATTRVVNLDVNVVREFINIAADLLKHSVYNADAQLLDKIQFICGNTKTDGLKINFDIVTNLQSHYIPPSTPEHHLKLLNSGQFWEVIFRAEGHVENLHKHPHVQQIRDDINQLAVLIAEKTIDIKSLLLLLKHNDIELFTYLDCPNSKAVFISKQDISEARKHCKNYESTLNELRIYYETFCSTLKVSDAHDYLSKIDTESRMLSRLRLKDILNPDHWEFHSETIEMARKVSGFAKSKTFANIFNLLLSEVTETLTVEDITKTILTKALERFAQLCQQYKDQDWEKLKCSDAVFLWKGVTNVEFELRLMGNYVALSKNQKQYDHLVRTLKRLVSIPDWVVRPKQLFTIIEIFDVPHEKDDWFTKSRCTLQDDIITLGNLSNFFDYLNENLTKIDSDTCWLLIKELSAAGNFLEFLKSISEHDIRNLINGVEDFNNERLNQEDTVASLIQVQQLLLQLMNKVKSRDISIKKFLADLATINADNPTLVGKIILSSSCNMALQNIYKNISNRGEVTKERIQNAVKGGTYSFERVGKDEKFTVKLIYPSKESNVKPYSLSDLQYLRGRAMLIAKPTSAVNLSMDANEEQIMDKFVEFVREVDLVHEIYNVGVKLIQMGNFGYRKYKKSVSGGNKMKELTELLKSLKEDLNRWEKIVDKAQEIHYYLTFFPAHHILTFLDYFTNDDPANGEICKTLIRFVNEKARLMPIKKDVFKISQQNYFEILCEIGAKIKNIFSDIPIQLRPIKTKGVVVPSDIVHRGRLFVAACNDKLLIPNIIMSIYTNHGYFPEPWQILICKSFTTMEELSIFIKRCFLAADNGYKDHLFCIANLEILEFDLQYNLVNHIRSLRENHDDYLLALICCREAGLHYHILDQFLSEVVNTYGLCSETMKAIYSELCPNVSCVFSDLSGQGKSEWIKQSSFLKHKIPRSFLISDGINFSKLVHQLKKFQFHELHEGESLHINIVSANNSSDVNMFLFELLTLGFVFNDMEIVYLPKTTIFIEIASTDEQKLLYSLPITSYFDKTHIFWDINSLIVSNEIHSPIQIVSYYLNALDQATIDENNIHFSGEGAITQPLPAKRCQELVAKYFFDENTDNISSFRFVEIFINVLADQLVRFSSSSYIRVENLKQIVKDEDLRTTLLRKLIDVSKDFATRSVQTKVTQSESIGNIDADFEDIKIDIKSWDDSNHLLVCFMSQSPDSICTLYRDPKKVDENVKSFLRSHFPGNLRDWKLEDYNSLPDRELLITLECLARKTTKKINLPYYALSADNLVKMALILLRARANIPVVVMGEAGCGKTSLISYLAGVVEVKFIALNLHAGISEAQILDFMSKVENEAVNGEIWIFFDEINTCDHIGLLADLIAHQMLLGNAIHPNIRLFSACNPYRIRTIQAGLKAKVNSYEELSKLVYQVKPLPGQILDYVWDYGILQKNDEKRYIQIMTHEELKDCELNHPVLTELLFGSQEFIRSIEESYSVSLRDVKRVIKLIRFFNYSLSNRPRRTKEIIYPDNSIELRFRCYILALALCYESRIYDREERVNYRKDMIEIFRSKGVNLDHHKFREIIKQEQDDIVKRMNMPPNTALNEALLENVLVMIVCILTRIPAFIIGAPGSSKSLAIRLISQNLRGKYSNDQYFQTLPQVYLIPHQGSSSSTSDDIIKVFQKAVKYQNTSTDEFPSISVVLLDQVGLAETSPHNPLKILHSLLEPSYPADGPTVSVVGISNRRLDDSKSSRVLLVQRPKFGIEDLVETADQLLEGNARSMSLKLLAEAYSEYEQSGQILHPNFHGLRDYYGLVKSLSMTDMTPDNIQMALARNFGGTDQNARFCEEYFGNVLQKFNNYGEWKYEPISTSELINANLRDKSARHLMVIGKSDSIVNILDFQLKNQGLEPMMCVEAGRPLILTDLDIIYGALYDLWDQNYIVYGNKENPRHFIRVSLGTYANPMLYVVDNKFRCILVLDESKLDKADPLLLNRFEKQRLTFEDALTKHQFDIVEILEEWVRQMGTLVSKNGITSLSDFTLKDLFIGFDPDETLQSLVMYIMKMNPESQHEEILRKCKESLVAIASADGIIRATKSGIDLEESLFWKNVYFPPLKHKNQHHDDLFWNNVFFPSQEGCNQFHYHLEDYFIALFCEGDSKPLLVIINTFSNINTDVKECLEKVMQVQVYKLSTFKTESQLHNRVKHFWFESDDQMLVIQCDVAAKNSGCIKLAKFIIEQYRNEFLQIKTQKMRAKHACIILHIHREQETQFLSFNFMCGWRQVTIETLVPQEKHLSALLDGSLINIMESIYPFEEILKQELLWCLLCIKYPSTENSINHIKIISSEIFKHPNFVECLKEKTFILINKKSSPTDWQYHVASNKQLLYPYSSFSAALQAYIHSFVRNPIAKMLYSLEKLSAIKTFFDIDQPENRIESLKLWKDMFDDPIVMATDDLVDPDPGIYTLPQIYDLRFPFSYYFMKRIDDFKEEYLEEIAKLKQDKDNCDKFGELQPFVEDKTYHIFKSNIFSSILHLRDALLEEFSELYFNDFVTVVSSILGEKKDVKLLSLILQQLLDEEKINDPVYLHVYWWTNSSTILADFQLAQLCPTIINDLPEERANNTFEDFPIQEVTTIMLNKLSEINVHQMNQWQKQSTKFITYAGKQMQSQKFSSFELLRICNELVSKSISLSDIKKIAKLGQTSDGLKIFSEK</sequence>
<evidence type="ECO:0000259" key="2">
    <source>
        <dbReference type="SMART" id="SM00382"/>
    </source>
</evidence>
<dbReference type="InterPro" id="IPR027417">
    <property type="entry name" value="P-loop_NTPase"/>
</dbReference>
<organism evidence="3 4">
    <name type="scientific">Diversispora eburnea</name>
    <dbReference type="NCBI Taxonomy" id="1213867"/>
    <lineage>
        <taxon>Eukaryota</taxon>
        <taxon>Fungi</taxon>
        <taxon>Fungi incertae sedis</taxon>
        <taxon>Mucoromycota</taxon>
        <taxon>Glomeromycotina</taxon>
        <taxon>Glomeromycetes</taxon>
        <taxon>Diversisporales</taxon>
        <taxon>Diversisporaceae</taxon>
        <taxon>Diversispora</taxon>
    </lineage>
</organism>
<dbReference type="OrthoDB" id="2400221at2759"/>
<keyword evidence="1" id="KW-0175">Coiled coil</keyword>
<dbReference type="InterPro" id="IPR031248">
    <property type="entry name" value="RNF213"/>
</dbReference>
<dbReference type="PANTHER" id="PTHR22605">
    <property type="entry name" value="RZ-TYPE DOMAIN-CONTAINING PROTEIN"/>
    <property type="match status" value="1"/>
</dbReference>
<evidence type="ECO:0000313" key="3">
    <source>
        <dbReference type="EMBL" id="CAG8562549.1"/>
    </source>
</evidence>
<dbReference type="GO" id="GO:0005524">
    <property type="term" value="F:ATP binding"/>
    <property type="evidence" value="ECO:0007669"/>
    <property type="project" value="InterPro"/>
</dbReference>
<keyword evidence="4" id="KW-1185">Reference proteome</keyword>
<comment type="caution">
    <text evidence="3">The sequence shown here is derived from an EMBL/GenBank/DDBJ whole genome shotgun (WGS) entry which is preliminary data.</text>
</comment>
<dbReference type="InterPro" id="IPR003593">
    <property type="entry name" value="AAA+_ATPase"/>
</dbReference>
<dbReference type="GO" id="GO:0016887">
    <property type="term" value="F:ATP hydrolysis activity"/>
    <property type="evidence" value="ECO:0007669"/>
    <property type="project" value="InterPro"/>
</dbReference>
<dbReference type="SUPFAM" id="SSF52540">
    <property type="entry name" value="P-loop containing nucleoside triphosphate hydrolases"/>
    <property type="match status" value="2"/>
</dbReference>
<dbReference type="Proteomes" id="UP000789706">
    <property type="component" value="Unassembled WGS sequence"/>
</dbReference>
<dbReference type="Pfam" id="PF00004">
    <property type="entry name" value="AAA"/>
    <property type="match status" value="1"/>
</dbReference>
<gene>
    <name evidence="3" type="ORF">DEBURN_LOCUS7661</name>
</gene>
<dbReference type="SMART" id="SM00382">
    <property type="entry name" value="AAA"/>
    <property type="match status" value="2"/>
</dbReference>
<dbReference type="PANTHER" id="PTHR22605:SF1">
    <property type="entry name" value="RZ-TYPE DOMAIN-CONTAINING PROTEIN"/>
    <property type="match status" value="1"/>
</dbReference>
<accession>A0A9N9BFZ0</accession>
<dbReference type="EMBL" id="CAJVPK010000965">
    <property type="protein sequence ID" value="CAG8562549.1"/>
    <property type="molecule type" value="Genomic_DNA"/>
</dbReference>
<feature type="domain" description="AAA+ ATPase" evidence="2">
    <location>
        <begin position="1843"/>
        <end position="1974"/>
    </location>
</feature>
<dbReference type="InterPro" id="IPR003959">
    <property type="entry name" value="ATPase_AAA_core"/>
</dbReference>
<dbReference type="GO" id="GO:0004842">
    <property type="term" value="F:ubiquitin-protein transferase activity"/>
    <property type="evidence" value="ECO:0007669"/>
    <property type="project" value="InterPro"/>
</dbReference>
<feature type="coiled-coil region" evidence="1">
    <location>
        <begin position="1195"/>
        <end position="1222"/>
    </location>
</feature>
<evidence type="ECO:0000313" key="4">
    <source>
        <dbReference type="Proteomes" id="UP000789706"/>
    </source>
</evidence>
<name>A0A9N9BFZ0_9GLOM</name>
<evidence type="ECO:0000256" key="1">
    <source>
        <dbReference type="SAM" id="Coils"/>
    </source>
</evidence>
<protein>
    <submittedName>
        <fullName evidence="3">11938_t:CDS:1</fullName>
    </submittedName>
</protein>
<proteinExistence type="predicted"/>
<feature type="domain" description="AAA+ ATPase" evidence="2">
    <location>
        <begin position="2159"/>
        <end position="2299"/>
    </location>
</feature>
<reference evidence="3" key="1">
    <citation type="submission" date="2021-06" db="EMBL/GenBank/DDBJ databases">
        <authorList>
            <person name="Kallberg Y."/>
            <person name="Tangrot J."/>
            <person name="Rosling A."/>
        </authorList>
    </citation>
    <scope>NUCLEOTIDE SEQUENCE</scope>
    <source>
        <strain evidence="3">AZ414A</strain>
    </source>
</reference>
<dbReference type="Gene3D" id="3.40.50.300">
    <property type="entry name" value="P-loop containing nucleotide triphosphate hydrolases"/>
    <property type="match status" value="1"/>
</dbReference>